<feature type="non-terminal residue" evidence="1">
    <location>
        <position position="107"/>
    </location>
</feature>
<proteinExistence type="predicted"/>
<evidence type="ECO:0000313" key="2">
    <source>
        <dbReference type="Proteomes" id="UP000275846"/>
    </source>
</evidence>
<organism evidence="1 2">
    <name type="scientific">Schistocephalus solidus</name>
    <name type="common">Tapeworm</name>
    <dbReference type="NCBI Taxonomy" id="70667"/>
    <lineage>
        <taxon>Eukaryota</taxon>
        <taxon>Metazoa</taxon>
        <taxon>Spiralia</taxon>
        <taxon>Lophotrochozoa</taxon>
        <taxon>Platyhelminthes</taxon>
        <taxon>Cestoda</taxon>
        <taxon>Eucestoda</taxon>
        <taxon>Diphyllobothriidea</taxon>
        <taxon>Diphyllobothriidae</taxon>
        <taxon>Schistocephalus</taxon>
    </lineage>
</organism>
<dbReference type="EMBL" id="UYSU01011718">
    <property type="protein sequence ID" value="VDL88370.1"/>
    <property type="molecule type" value="Genomic_DNA"/>
</dbReference>
<reference evidence="1 2" key="1">
    <citation type="submission" date="2018-11" db="EMBL/GenBank/DDBJ databases">
        <authorList>
            <consortium name="Pathogen Informatics"/>
        </authorList>
    </citation>
    <scope>NUCLEOTIDE SEQUENCE [LARGE SCALE GENOMIC DNA]</scope>
    <source>
        <strain evidence="1 2">NST_G2</strain>
    </source>
</reference>
<protein>
    <submittedName>
        <fullName evidence="1">Uncharacterized protein</fullName>
    </submittedName>
</protein>
<name>A0A3P7BSZ1_SCHSO</name>
<accession>A0A3P7BSZ1</accession>
<evidence type="ECO:0000313" key="1">
    <source>
        <dbReference type="EMBL" id="VDL88370.1"/>
    </source>
</evidence>
<dbReference type="AlphaFoldDB" id="A0A3P7BSZ1"/>
<dbReference type="Proteomes" id="UP000275846">
    <property type="component" value="Unassembled WGS sequence"/>
</dbReference>
<sequence>MHPITGVPLSDNRTRIRYLIPTEALKRVSTEREAAKKGDLTTPNDGVEPEKFEKCIEDLTSSSTMQVVDEESEMEEDDQQVDEKKLKLKKVIKKPEDAEPLVFDVSQ</sequence>
<gene>
    <name evidence="1" type="ORF">SSLN_LOCUS1985</name>
</gene>
<keyword evidence="2" id="KW-1185">Reference proteome</keyword>